<reference evidence="6 7" key="2">
    <citation type="journal article" date="2011" name="ISME J.">
        <title>RNA-seq reveals cooperative metabolic interactions between two termite-gut spirochete species in co-culture.</title>
        <authorList>
            <person name="Rosenthal A.Z."/>
            <person name="Matson E.G."/>
            <person name="Eldar A."/>
            <person name="Leadbetter J.R."/>
        </authorList>
    </citation>
    <scope>NUCLEOTIDE SEQUENCE [LARGE SCALE GENOMIC DNA]</scope>
    <source>
        <strain evidence="7">ATCC BAA-887 / DSM 12427 / ZAS-2</strain>
    </source>
</reference>
<dbReference type="InterPro" id="IPR000914">
    <property type="entry name" value="SBP_5_dom"/>
</dbReference>
<keyword evidence="3" id="KW-0813">Transport</keyword>
<dbReference type="CDD" id="cd08504">
    <property type="entry name" value="PBP2_OppA"/>
    <property type="match status" value="1"/>
</dbReference>
<dbReference type="Gene3D" id="3.90.76.10">
    <property type="entry name" value="Dipeptide-binding Protein, Domain 1"/>
    <property type="match status" value="1"/>
</dbReference>
<dbReference type="EMBL" id="CP001843">
    <property type="protein sequence ID" value="AEF86236.1"/>
    <property type="molecule type" value="Genomic_DNA"/>
</dbReference>
<evidence type="ECO:0000256" key="1">
    <source>
        <dbReference type="ARBA" id="ARBA00004196"/>
    </source>
</evidence>
<proteinExistence type="inferred from homology"/>
<dbReference type="PIRSF" id="PIRSF002741">
    <property type="entry name" value="MppA"/>
    <property type="match status" value="1"/>
</dbReference>
<dbReference type="InterPro" id="IPR030678">
    <property type="entry name" value="Peptide/Ni-bd"/>
</dbReference>
<comment type="similarity">
    <text evidence="2">Belongs to the bacterial solute-binding protein 5 family.</text>
</comment>
<dbReference type="KEGG" id="tpi:TREPR_3139"/>
<dbReference type="GO" id="GO:1904680">
    <property type="term" value="F:peptide transmembrane transporter activity"/>
    <property type="evidence" value="ECO:0007669"/>
    <property type="project" value="TreeGrafter"/>
</dbReference>
<accession>F5YLU0</accession>
<keyword evidence="7" id="KW-1185">Reference proteome</keyword>
<dbReference type="GO" id="GO:0043190">
    <property type="term" value="C:ATP-binding cassette (ABC) transporter complex"/>
    <property type="evidence" value="ECO:0007669"/>
    <property type="project" value="InterPro"/>
</dbReference>
<dbReference type="GO" id="GO:0015833">
    <property type="term" value="P:peptide transport"/>
    <property type="evidence" value="ECO:0007669"/>
    <property type="project" value="TreeGrafter"/>
</dbReference>
<dbReference type="Pfam" id="PF00496">
    <property type="entry name" value="SBP_bac_5"/>
    <property type="match status" value="1"/>
</dbReference>
<evidence type="ECO:0000313" key="6">
    <source>
        <dbReference type="EMBL" id="AEF86236.1"/>
    </source>
</evidence>
<evidence type="ECO:0000256" key="3">
    <source>
        <dbReference type="ARBA" id="ARBA00022448"/>
    </source>
</evidence>
<evidence type="ECO:0000313" key="7">
    <source>
        <dbReference type="Proteomes" id="UP000009223"/>
    </source>
</evidence>
<evidence type="ECO:0000256" key="4">
    <source>
        <dbReference type="ARBA" id="ARBA00022729"/>
    </source>
</evidence>
<sequence length="519" mass="58917">MPGEVPTAPDFAESRPQIANREELTIVISRDEVELDFRKSYLASEAQLFTALYEGLFSYHPYTMEPVPAAASAWEVSEDKKEWTFTIRETARFWNGDPLRAEDFRAAWISLLDPKRQSPYSSLFDIIEGARDYRLGNISDPAEVGISAPEPRKLVVKLNSPASFFPSMLCHHSFSPIHSAMLENEDWSRFPPVSNGPFYILENTEDSIVLTRNELYWDVGRVALKKIVVKYSEDADEASAFWNSGEARWIAGDVNMETLTDRSGIVVNPMFATHYYFIRSSLKPWSDPRVRRALAIALPWEQVRQGHFLPAKTLIYPISGYPEVEGLDTTDIDEAKRLLSEAGYPDGMGLPQLVIRLTPSPEAARIGGLMASTWKDELGIQVKVEVVPYRRYFETLKEDNYQVGFSTWIGDFPDPYTFLQMWRRDSNLNDARYDDADYEDLMEKSMSEDGTARLETLAAAEKLLLSRGAVLPISFSPAVNVVDTDELEGWFPNALDIHPVKYFSFKAFRPLPGVTMLTH</sequence>
<dbReference type="STRING" id="545694.TREPR_3139"/>
<dbReference type="Gene3D" id="3.40.190.10">
    <property type="entry name" value="Periplasmic binding protein-like II"/>
    <property type="match status" value="1"/>
</dbReference>
<gene>
    <name evidence="6" type="ordered locus">TREPR_3139</name>
</gene>
<feature type="domain" description="Solute-binding protein family 5" evidence="5">
    <location>
        <begin position="65"/>
        <end position="428"/>
    </location>
</feature>
<protein>
    <submittedName>
        <fullName evidence="6">Bacterial extracellular solute-binding protein, family 5</fullName>
    </submittedName>
</protein>
<organism evidence="6 7">
    <name type="scientific">Treponema primitia (strain ATCC BAA-887 / DSM 12427 / ZAS-2)</name>
    <dbReference type="NCBI Taxonomy" id="545694"/>
    <lineage>
        <taxon>Bacteria</taxon>
        <taxon>Pseudomonadati</taxon>
        <taxon>Spirochaetota</taxon>
        <taxon>Spirochaetia</taxon>
        <taxon>Spirochaetales</taxon>
        <taxon>Treponemataceae</taxon>
        <taxon>Treponema</taxon>
    </lineage>
</organism>
<evidence type="ECO:0000259" key="5">
    <source>
        <dbReference type="Pfam" id="PF00496"/>
    </source>
</evidence>
<dbReference type="InterPro" id="IPR039424">
    <property type="entry name" value="SBP_5"/>
</dbReference>
<dbReference type="PANTHER" id="PTHR30290">
    <property type="entry name" value="PERIPLASMIC BINDING COMPONENT OF ABC TRANSPORTER"/>
    <property type="match status" value="1"/>
</dbReference>
<evidence type="ECO:0000256" key="2">
    <source>
        <dbReference type="ARBA" id="ARBA00005695"/>
    </source>
</evidence>
<dbReference type="Proteomes" id="UP000009223">
    <property type="component" value="Chromosome"/>
</dbReference>
<keyword evidence="4" id="KW-0732">Signal</keyword>
<dbReference type="SUPFAM" id="SSF53850">
    <property type="entry name" value="Periplasmic binding protein-like II"/>
    <property type="match status" value="1"/>
</dbReference>
<comment type="subcellular location">
    <subcellularLocation>
        <location evidence="1">Cell envelope</location>
    </subcellularLocation>
</comment>
<dbReference type="Gene3D" id="3.10.105.10">
    <property type="entry name" value="Dipeptide-binding Protein, Domain 3"/>
    <property type="match status" value="1"/>
</dbReference>
<reference evidence="7" key="1">
    <citation type="submission" date="2009-12" db="EMBL/GenBank/DDBJ databases">
        <title>Complete sequence of Treponema primitia strain ZAS-2.</title>
        <authorList>
            <person name="Tetu S.G."/>
            <person name="Matson E."/>
            <person name="Ren Q."/>
            <person name="Seshadri R."/>
            <person name="Elbourne L."/>
            <person name="Hassan K.A."/>
            <person name="Durkin A."/>
            <person name="Radune D."/>
            <person name="Mohamoud Y."/>
            <person name="Shay R."/>
            <person name="Jin S."/>
            <person name="Zhang X."/>
            <person name="Lucey K."/>
            <person name="Ballor N.R."/>
            <person name="Ottesen E."/>
            <person name="Rosenthal R."/>
            <person name="Allen A."/>
            <person name="Leadbetter J.R."/>
            <person name="Paulsen I.T."/>
        </authorList>
    </citation>
    <scope>NUCLEOTIDE SEQUENCE [LARGE SCALE GENOMIC DNA]</scope>
    <source>
        <strain evidence="7">ATCC BAA-887 / DSM 12427 / ZAS-2</strain>
    </source>
</reference>
<dbReference type="AlphaFoldDB" id="F5YLU0"/>
<name>F5YLU0_TREPZ</name>
<dbReference type="HOGENOM" id="CLU_017028_0_3_12"/>
<dbReference type="eggNOG" id="COG4166">
    <property type="taxonomic scope" value="Bacteria"/>
</dbReference>
<dbReference type="GO" id="GO:0030288">
    <property type="term" value="C:outer membrane-bounded periplasmic space"/>
    <property type="evidence" value="ECO:0007669"/>
    <property type="project" value="UniProtKB-ARBA"/>
</dbReference>
<dbReference type="PANTHER" id="PTHR30290:SF10">
    <property type="entry name" value="PERIPLASMIC OLIGOPEPTIDE-BINDING PROTEIN-RELATED"/>
    <property type="match status" value="1"/>
</dbReference>